<accession>A0ABD2YCZ2</accession>
<dbReference type="Pfam" id="PF07714">
    <property type="entry name" value="PK_Tyr_Ser-Thr"/>
    <property type="match status" value="1"/>
</dbReference>
<proteinExistence type="predicted"/>
<dbReference type="InterPro" id="IPR011009">
    <property type="entry name" value="Kinase-like_dom_sf"/>
</dbReference>
<dbReference type="PROSITE" id="PS50011">
    <property type="entry name" value="PROTEIN_KINASE_DOM"/>
    <property type="match status" value="1"/>
</dbReference>
<dbReference type="EMBL" id="JBJUIK010000014">
    <property type="protein sequence ID" value="KAL3504277.1"/>
    <property type="molecule type" value="Genomic_DNA"/>
</dbReference>
<protein>
    <recommendedName>
        <fullName evidence="4">Protein kinase domain-containing protein</fullName>
    </recommendedName>
</protein>
<keyword evidence="2" id="KW-0472">Membrane</keyword>
<dbReference type="Proteomes" id="UP001630127">
    <property type="component" value="Unassembled WGS sequence"/>
</dbReference>
<evidence type="ECO:0000256" key="3">
    <source>
        <dbReference type="SAM" id="MobiDB-lite"/>
    </source>
</evidence>
<feature type="region of interest" description="Disordered" evidence="3">
    <location>
        <begin position="155"/>
        <end position="178"/>
    </location>
</feature>
<keyword evidence="2" id="KW-1003">Cell membrane</keyword>
<gene>
    <name evidence="5" type="ORF">ACH5RR_034118</name>
</gene>
<dbReference type="InterPro" id="IPR001245">
    <property type="entry name" value="Ser-Thr/Tyr_kinase_cat_dom"/>
</dbReference>
<evidence type="ECO:0000256" key="2">
    <source>
        <dbReference type="ARBA" id="ARBA00022475"/>
    </source>
</evidence>
<dbReference type="InterPro" id="IPR050823">
    <property type="entry name" value="Plant_Ser_Thr_Prot_Kinase"/>
</dbReference>
<evidence type="ECO:0000313" key="6">
    <source>
        <dbReference type="Proteomes" id="UP001630127"/>
    </source>
</evidence>
<dbReference type="AlphaFoldDB" id="A0ABD2YCZ2"/>
<evidence type="ECO:0000259" key="4">
    <source>
        <dbReference type="PROSITE" id="PS50011"/>
    </source>
</evidence>
<evidence type="ECO:0000313" key="5">
    <source>
        <dbReference type="EMBL" id="KAL3504277.1"/>
    </source>
</evidence>
<name>A0ABD2YCZ2_9GENT</name>
<dbReference type="Gene3D" id="1.10.510.10">
    <property type="entry name" value="Transferase(Phosphotransferase) domain 1"/>
    <property type="match status" value="1"/>
</dbReference>
<organism evidence="5 6">
    <name type="scientific">Cinchona calisaya</name>
    <dbReference type="NCBI Taxonomy" id="153742"/>
    <lineage>
        <taxon>Eukaryota</taxon>
        <taxon>Viridiplantae</taxon>
        <taxon>Streptophyta</taxon>
        <taxon>Embryophyta</taxon>
        <taxon>Tracheophyta</taxon>
        <taxon>Spermatophyta</taxon>
        <taxon>Magnoliopsida</taxon>
        <taxon>eudicotyledons</taxon>
        <taxon>Gunneridae</taxon>
        <taxon>Pentapetalae</taxon>
        <taxon>asterids</taxon>
        <taxon>lamiids</taxon>
        <taxon>Gentianales</taxon>
        <taxon>Rubiaceae</taxon>
        <taxon>Cinchonoideae</taxon>
        <taxon>Cinchoneae</taxon>
        <taxon>Cinchona</taxon>
    </lineage>
</organism>
<dbReference type="SUPFAM" id="SSF56112">
    <property type="entry name" value="Protein kinase-like (PK-like)"/>
    <property type="match status" value="1"/>
</dbReference>
<dbReference type="GO" id="GO:0005886">
    <property type="term" value="C:plasma membrane"/>
    <property type="evidence" value="ECO:0007669"/>
    <property type="project" value="UniProtKB-SubCell"/>
</dbReference>
<dbReference type="InterPro" id="IPR000719">
    <property type="entry name" value="Prot_kinase_dom"/>
</dbReference>
<evidence type="ECO:0000256" key="1">
    <source>
        <dbReference type="ARBA" id="ARBA00004236"/>
    </source>
</evidence>
<dbReference type="PANTHER" id="PTHR45621">
    <property type="entry name" value="OS01G0588500 PROTEIN-RELATED"/>
    <property type="match status" value="1"/>
</dbReference>
<reference evidence="5 6" key="1">
    <citation type="submission" date="2024-11" db="EMBL/GenBank/DDBJ databases">
        <title>A near-complete genome assembly of Cinchona calisaya.</title>
        <authorList>
            <person name="Lian D.C."/>
            <person name="Zhao X.W."/>
            <person name="Wei L."/>
        </authorList>
    </citation>
    <scope>NUCLEOTIDE SEQUENCE [LARGE SCALE GENOMIC DNA]</scope>
    <source>
        <tissue evidence="5">Nenye</tissue>
    </source>
</reference>
<sequence>MNQGDKVSMSTSRHQTSFLMLETFCFRSYNAKISGFGIAKIDRPNDFDDIHTNCFNTSVYAAPEYTGTFNLHMKSDVYGFGVVLVETLTGLSAKGRYHLRKLRECPLVDLFRFCFSDRRWFKNMMDPQLKGKYTLKAAVQISQLALTCLHPEPKGRPSMKEVVEKLESNESGKENPKI</sequence>
<comment type="subcellular location">
    <subcellularLocation>
        <location evidence="1">Cell membrane</location>
    </subcellularLocation>
</comment>
<keyword evidence="6" id="KW-1185">Reference proteome</keyword>
<feature type="domain" description="Protein kinase" evidence="4">
    <location>
        <begin position="1"/>
        <end position="178"/>
    </location>
</feature>
<comment type="caution">
    <text evidence="5">The sequence shown here is derived from an EMBL/GenBank/DDBJ whole genome shotgun (WGS) entry which is preliminary data.</text>
</comment>